<dbReference type="PANTHER" id="PTHR10693">
    <property type="entry name" value="RAS GTPASE-ACTIVATING PROTEIN-BINDING PROTEIN"/>
    <property type="match status" value="1"/>
</dbReference>
<evidence type="ECO:0000256" key="2">
    <source>
        <dbReference type="PROSITE-ProRule" id="PRU00176"/>
    </source>
</evidence>
<dbReference type="CDD" id="cd00590">
    <property type="entry name" value="RRM_SF"/>
    <property type="match status" value="1"/>
</dbReference>
<feature type="domain" description="NTF2" evidence="5">
    <location>
        <begin position="38"/>
        <end position="155"/>
    </location>
</feature>
<protein>
    <recommendedName>
        <fullName evidence="8">NTF2 domain-containing protein</fullName>
    </recommendedName>
</protein>
<dbReference type="PROSITE" id="PS50177">
    <property type="entry name" value="NTF2_DOMAIN"/>
    <property type="match status" value="1"/>
</dbReference>
<dbReference type="Pfam" id="PF02136">
    <property type="entry name" value="NTF2"/>
    <property type="match status" value="1"/>
</dbReference>
<dbReference type="GO" id="GO:1990904">
    <property type="term" value="C:ribonucleoprotein complex"/>
    <property type="evidence" value="ECO:0007669"/>
    <property type="project" value="TreeGrafter"/>
</dbReference>
<evidence type="ECO:0000259" key="5">
    <source>
        <dbReference type="PROSITE" id="PS50177"/>
    </source>
</evidence>
<evidence type="ECO:0000313" key="6">
    <source>
        <dbReference type="EMBL" id="VVB17765.1"/>
    </source>
</evidence>
<comment type="caution">
    <text evidence="6">The sequence shown here is derived from an EMBL/GenBank/DDBJ whole genome shotgun (WGS) entry which is preliminary data.</text>
</comment>
<gene>
    <name evidence="6" type="ORF">ANE_LOCUS28209</name>
</gene>
<dbReference type="Proteomes" id="UP000489600">
    <property type="component" value="Unassembled WGS sequence"/>
</dbReference>
<dbReference type="InterPro" id="IPR012677">
    <property type="entry name" value="Nucleotide-bd_a/b_plait_sf"/>
</dbReference>
<dbReference type="Pfam" id="PF00076">
    <property type="entry name" value="RRM_1"/>
    <property type="match status" value="1"/>
</dbReference>
<dbReference type="CDD" id="cd00780">
    <property type="entry name" value="NTF2"/>
    <property type="match status" value="1"/>
</dbReference>
<keyword evidence="7" id="KW-1185">Reference proteome</keyword>
<evidence type="ECO:0000256" key="3">
    <source>
        <dbReference type="SAM" id="MobiDB-lite"/>
    </source>
</evidence>
<dbReference type="InterPro" id="IPR039539">
    <property type="entry name" value="Ras_GTPase_bind_prot"/>
</dbReference>
<dbReference type="GO" id="GO:0005829">
    <property type="term" value="C:cytosol"/>
    <property type="evidence" value="ECO:0007669"/>
    <property type="project" value="TreeGrafter"/>
</dbReference>
<dbReference type="Gene3D" id="3.30.70.330">
    <property type="match status" value="1"/>
</dbReference>
<keyword evidence="1 2" id="KW-0694">RNA-binding</keyword>
<dbReference type="InterPro" id="IPR032710">
    <property type="entry name" value="NTF2-like_dom_sf"/>
</dbReference>
<dbReference type="AlphaFoldDB" id="A0A565CVQ3"/>
<evidence type="ECO:0000259" key="4">
    <source>
        <dbReference type="PROSITE" id="PS50102"/>
    </source>
</evidence>
<sequence>MILRPPKPSACVAYFPGDTMESESAARLPAPLVDPLTVGKAFVMQYYHILYNMPELLHRFYQENSKVGRVGQDGVMRHFSTLQGITEVLKTLSYGDFKSAEITSYDIQESHDGGFVLVVTGYFALNERLRRKFSQTFFLAPQENGYFVLNDMFRFVNEPKAIDGELVSRKESETHSSGNAPTGSKQAECVSVNPVCKEVVKHSNNENASLAKEHVLVPEIINGEVPDIEITFKEVADDSLKISDPDDGLEDVPNPKKSYASVLKVKKDKSGVSVGPSLSPKQILKDQDHQVSSVPSFEQILKDQEHQASFVPSFEQILKDQEQQVSSDPSPVIESDAVSEAVDATKNAHNHGLEVAVAEGTSIYVKHLPANATIDMLEAEFKQFGVISSGGIQVVNQRGLGFPFGFVEFKEADAAQKAIEASPLMIGGQRAFVEEKRSTSRGNRGSGNGNVGVRGRGNYGYGNNYRRGGGRSFNNRRGNEYVASLNTY</sequence>
<dbReference type="SMART" id="SM00360">
    <property type="entry name" value="RRM"/>
    <property type="match status" value="1"/>
</dbReference>
<evidence type="ECO:0000256" key="1">
    <source>
        <dbReference type="ARBA" id="ARBA00022884"/>
    </source>
</evidence>
<evidence type="ECO:0008006" key="8">
    <source>
        <dbReference type="Google" id="ProtNLM"/>
    </source>
</evidence>
<dbReference type="Gene3D" id="3.10.450.50">
    <property type="match status" value="1"/>
</dbReference>
<feature type="compositionally biased region" description="Polar residues" evidence="3">
    <location>
        <begin position="175"/>
        <end position="185"/>
    </location>
</feature>
<evidence type="ECO:0000313" key="7">
    <source>
        <dbReference type="Proteomes" id="UP000489600"/>
    </source>
</evidence>
<dbReference type="OrthoDB" id="339151at2759"/>
<organism evidence="6 7">
    <name type="scientific">Arabis nemorensis</name>
    <dbReference type="NCBI Taxonomy" id="586526"/>
    <lineage>
        <taxon>Eukaryota</taxon>
        <taxon>Viridiplantae</taxon>
        <taxon>Streptophyta</taxon>
        <taxon>Embryophyta</taxon>
        <taxon>Tracheophyta</taxon>
        <taxon>Spermatophyta</taxon>
        <taxon>Magnoliopsida</taxon>
        <taxon>eudicotyledons</taxon>
        <taxon>Gunneridae</taxon>
        <taxon>Pentapetalae</taxon>
        <taxon>rosids</taxon>
        <taxon>malvids</taxon>
        <taxon>Brassicales</taxon>
        <taxon>Brassicaceae</taxon>
        <taxon>Arabideae</taxon>
        <taxon>Arabis</taxon>
    </lineage>
</organism>
<feature type="region of interest" description="Disordered" evidence="3">
    <location>
        <begin position="435"/>
        <end position="455"/>
    </location>
</feature>
<dbReference type="PROSITE" id="PS50102">
    <property type="entry name" value="RRM"/>
    <property type="match status" value="1"/>
</dbReference>
<dbReference type="InterPro" id="IPR000504">
    <property type="entry name" value="RRM_dom"/>
</dbReference>
<dbReference type="SUPFAM" id="SSF54427">
    <property type="entry name" value="NTF2-like"/>
    <property type="match status" value="1"/>
</dbReference>
<dbReference type="InterPro" id="IPR002075">
    <property type="entry name" value="NTF2_dom"/>
</dbReference>
<dbReference type="InterPro" id="IPR018222">
    <property type="entry name" value="Nuclear_transport_factor_2_euk"/>
</dbReference>
<dbReference type="GO" id="GO:0003729">
    <property type="term" value="F:mRNA binding"/>
    <property type="evidence" value="ECO:0007669"/>
    <property type="project" value="TreeGrafter"/>
</dbReference>
<proteinExistence type="predicted"/>
<feature type="compositionally biased region" description="Gly residues" evidence="3">
    <location>
        <begin position="444"/>
        <end position="455"/>
    </location>
</feature>
<feature type="domain" description="RRM" evidence="4">
    <location>
        <begin position="361"/>
        <end position="438"/>
    </location>
</feature>
<reference evidence="6" key="1">
    <citation type="submission" date="2019-07" db="EMBL/GenBank/DDBJ databases">
        <authorList>
            <person name="Dittberner H."/>
        </authorList>
    </citation>
    <scope>NUCLEOTIDE SEQUENCE [LARGE SCALE GENOMIC DNA]</scope>
</reference>
<name>A0A565CVQ3_9BRAS</name>
<feature type="region of interest" description="Disordered" evidence="3">
    <location>
        <begin position="166"/>
        <end position="187"/>
    </location>
</feature>
<accession>A0A565CVQ3</accession>
<feature type="region of interest" description="Disordered" evidence="3">
    <location>
        <begin position="270"/>
        <end position="289"/>
    </location>
</feature>
<dbReference type="SUPFAM" id="SSF54928">
    <property type="entry name" value="RNA-binding domain, RBD"/>
    <property type="match status" value="1"/>
</dbReference>
<dbReference type="InterPro" id="IPR035979">
    <property type="entry name" value="RBD_domain_sf"/>
</dbReference>
<dbReference type="EMBL" id="CABITT030000008">
    <property type="protein sequence ID" value="VVB17765.1"/>
    <property type="molecule type" value="Genomic_DNA"/>
</dbReference>
<dbReference type="FunFam" id="3.10.450.50:FF:000003">
    <property type="entry name" value="Nuclear transport factor 2 family protein"/>
    <property type="match status" value="1"/>
</dbReference>
<dbReference type="PANTHER" id="PTHR10693:SF49">
    <property type="entry name" value="NUCLEAR TRANSPORT FACTOR 2 (NTF2) FAMILY PROTEIN WITH RNA BINDING (RRM-RBD-RNP MOTIFS) DOMAIN-CONTAINING PROTEIN"/>
    <property type="match status" value="1"/>
</dbReference>